<organism evidence="1">
    <name type="scientific">Bodo saltans virus</name>
    <dbReference type="NCBI Taxonomy" id="2024608"/>
    <lineage>
        <taxon>Viruses</taxon>
        <taxon>Varidnaviria</taxon>
        <taxon>Bamfordvirae</taxon>
        <taxon>Nucleocytoviricota</taxon>
        <taxon>Megaviricetes</taxon>
        <taxon>Imitervirales</taxon>
        <taxon>Mimiviridae</taxon>
        <taxon>Klosneuvirinae</taxon>
        <taxon>Theiavirus</taxon>
        <taxon>Theiavirus salishense</taxon>
    </lineage>
</organism>
<dbReference type="EMBL" id="MF782455">
    <property type="protein sequence ID" value="ATZ80642.1"/>
    <property type="molecule type" value="Genomic_DNA"/>
</dbReference>
<proteinExistence type="predicted"/>
<dbReference type="Proteomes" id="UP000240325">
    <property type="component" value="Segment"/>
</dbReference>
<gene>
    <name evidence="1" type="ORF">BMW23_0596</name>
</gene>
<evidence type="ECO:0000313" key="1">
    <source>
        <dbReference type="EMBL" id="ATZ80642.1"/>
    </source>
</evidence>
<sequence>MTAWVFYFNILNKFMRRLFHDLVNVYRILKIFFSYTLKFS</sequence>
<evidence type="ECO:0000313" key="2">
    <source>
        <dbReference type="Proteomes" id="UP000240325"/>
    </source>
</evidence>
<protein>
    <submittedName>
        <fullName evidence="1">Uncharacterized protein</fullName>
    </submittedName>
</protein>
<name>A0A2H4UUP7_9VIRU</name>
<accession>A0A2H4UUP7</accession>
<reference evidence="1" key="1">
    <citation type="journal article" date="2017" name="Elife">
        <title>The kinetoplastid-infecting Bodo saltans virus (BsV), a window into the most abundant giant viruses in the sea.</title>
        <authorList>
            <person name="Deeg C.M."/>
            <person name="Chow C.-E.T."/>
            <person name="Suttle C.A."/>
        </authorList>
    </citation>
    <scope>NUCLEOTIDE SEQUENCE</scope>
    <source>
        <strain evidence="1">NG1</strain>
    </source>
</reference>
<keyword evidence="2" id="KW-1185">Reference proteome</keyword>